<dbReference type="PANTHER" id="PTHR30627">
    <property type="entry name" value="PEPTIDOGLYCAN D,D-TRANSPEPTIDASE"/>
    <property type="match status" value="1"/>
</dbReference>
<comment type="subcellular location">
    <subcellularLocation>
        <location evidence="1">Membrane</location>
    </subcellularLocation>
</comment>
<dbReference type="KEGG" id="vfa:MM35RIKEN_01000"/>
<dbReference type="PROSITE" id="PS51178">
    <property type="entry name" value="PASTA"/>
    <property type="match status" value="2"/>
</dbReference>
<dbReference type="Pfam" id="PF00905">
    <property type="entry name" value="Transpeptidase"/>
    <property type="match status" value="1"/>
</dbReference>
<dbReference type="AlphaFoldDB" id="A0A810PM85"/>
<comment type="similarity">
    <text evidence="2">Belongs to the transpeptidase family.</text>
</comment>
<keyword evidence="4" id="KW-1133">Transmembrane helix</keyword>
<evidence type="ECO:0000256" key="1">
    <source>
        <dbReference type="ARBA" id="ARBA00004370"/>
    </source>
</evidence>
<evidence type="ECO:0000313" key="7">
    <source>
        <dbReference type="Proteomes" id="UP000681343"/>
    </source>
</evidence>
<dbReference type="Proteomes" id="UP000681343">
    <property type="component" value="Chromosome"/>
</dbReference>
<feature type="transmembrane region" description="Helical" evidence="4">
    <location>
        <begin position="26"/>
        <end position="46"/>
    </location>
</feature>
<reference evidence="6" key="1">
    <citation type="submission" date="2020-09" db="EMBL/GenBank/DDBJ databases">
        <title>New species isolated from human feces.</title>
        <authorList>
            <person name="Kitahara M."/>
            <person name="Shigeno Y."/>
            <person name="Shime M."/>
            <person name="Matsumoto Y."/>
            <person name="Nakamura S."/>
            <person name="Motooka D."/>
            <person name="Fukuoka S."/>
            <person name="Nishikawa H."/>
            <person name="Benno Y."/>
        </authorList>
    </citation>
    <scope>NUCLEOTIDE SEQUENCE</scope>
    <source>
        <strain evidence="6">MM35</strain>
    </source>
</reference>
<protein>
    <submittedName>
        <fullName evidence="6">Stage V sporulation protein D</fullName>
    </submittedName>
</protein>
<dbReference type="GO" id="GO:0008658">
    <property type="term" value="F:penicillin binding"/>
    <property type="evidence" value="ECO:0007669"/>
    <property type="project" value="InterPro"/>
</dbReference>
<dbReference type="SUPFAM" id="SSF54184">
    <property type="entry name" value="Penicillin-binding protein 2x (pbp-2x), c-terminal domain"/>
    <property type="match status" value="1"/>
</dbReference>
<dbReference type="InterPro" id="IPR005311">
    <property type="entry name" value="PBP_dimer"/>
</dbReference>
<dbReference type="Gene3D" id="3.90.1310.10">
    <property type="entry name" value="Penicillin-binding protein 2a (Domain 2)"/>
    <property type="match status" value="1"/>
</dbReference>
<dbReference type="Pfam" id="PF03793">
    <property type="entry name" value="PASTA"/>
    <property type="match status" value="2"/>
</dbReference>
<accession>A0A810PM85</accession>
<dbReference type="EMBL" id="AP023415">
    <property type="protein sequence ID" value="BCK77908.1"/>
    <property type="molecule type" value="Genomic_DNA"/>
</dbReference>
<evidence type="ECO:0000256" key="3">
    <source>
        <dbReference type="ARBA" id="ARBA00023136"/>
    </source>
</evidence>
<dbReference type="InterPro" id="IPR050515">
    <property type="entry name" value="Beta-lactam/transpept"/>
</dbReference>
<dbReference type="CDD" id="cd06576">
    <property type="entry name" value="PASTA_Pbp2x-like_1"/>
    <property type="match status" value="1"/>
</dbReference>
<dbReference type="InterPro" id="IPR005543">
    <property type="entry name" value="PASTA_dom"/>
</dbReference>
<dbReference type="InterPro" id="IPR036138">
    <property type="entry name" value="PBP_dimer_sf"/>
</dbReference>
<dbReference type="Pfam" id="PF03717">
    <property type="entry name" value="PBP_dimer"/>
    <property type="match status" value="1"/>
</dbReference>
<dbReference type="RefSeq" id="WP_212818352.1">
    <property type="nucleotide sequence ID" value="NZ_AP023415.1"/>
</dbReference>
<evidence type="ECO:0000256" key="4">
    <source>
        <dbReference type="SAM" id="Phobius"/>
    </source>
</evidence>
<proteinExistence type="inferred from homology"/>
<dbReference type="PANTHER" id="PTHR30627:SF1">
    <property type="entry name" value="PEPTIDOGLYCAN D,D-TRANSPEPTIDASE FTSI"/>
    <property type="match status" value="1"/>
</dbReference>
<dbReference type="GO" id="GO:0071555">
    <property type="term" value="P:cell wall organization"/>
    <property type="evidence" value="ECO:0007669"/>
    <property type="project" value="TreeGrafter"/>
</dbReference>
<dbReference type="InterPro" id="IPR001460">
    <property type="entry name" value="PCN-bd_Tpept"/>
</dbReference>
<name>A0A810PM85_9FIRM</name>
<sequence length="750" mass="80437">MTPTNGEMNRKSEKVRRANRTIQNRTLILMAFLGVGVFIALFFKLFSLQILRHDELEAKALDQQTRSTVVTATRGTIYDRNGNIMAISATAETVFLSPLEMNRALNDKDAPVTWTKDSVAQRLSEILQINKEGILKKMERTDSQYEVLKMRIEEEVADQIRSYINDEGVVGVYMATDAKRYYPYSTLASQVIGFVGTDNTGLYGLEARYNSTLEGQTGLVVSTKDPAGNDMLYGYEQYYKAKNGSDIVLTLDATVQYYVEKAINEMVTATEAANGATGIVMDVETGAVLAMASSPGYDLNDPSSIYDAAVAKLVTEKKLDLADAQLRQWRNKAINDTYEPGSTFKVLTLAAALEEGVIDKDTTFDCSGSIHVLDATIHCSNRGGHGHQTLEQTAGNSCNPAFITYGLRLGTEKFYDYMKNFGIINGSGIDLDGEALGIFAPQETSSELDLACYAFGQNFNTTPIALISAQAACINGGYLHTPYVVERVVDSDGNVLSSHDTTPVRQVVSEETSALVRQCLEYVVSSGTGRNGQVKGYRIGGKTGTADKGKTGDTILSFMCFAPADKPKYIMLLTLDTPAGEGRGGGGTVAPYASQIMSEILPYLGVEPSYSAEELLGSDTTVNYVIGMSVSDAEAKLKARGFSVKVVGDGDTVTDQTPEGGTVIPGKSRVILYAGSEKPSTLCTVPNLVGMSPSEANVAVSSAGLILRFTGTTDSGSDSIRVINQSEAAGSQVEAGTVISAQLRDGGVTD</sequence>
<feature type="domain" description="PASTA" evidence="5">
    <location>
        <begin position="678"/>
        <end position="745"/>
    </location>
</feature>
<organism evidence="6 7">
    <name type="scientific">Vescimonas fastidiosa</name>
    <dbReference type="NCBI Taxonomy" id="2714353"/>
    <lineage>
        <taxon>Bacteria</taxon>
        <taxon>Bacillati</taxon>
        <taxon>Bacillota</taxon>
        <taxon>Clostridia</taxon>
        <taxon>Eubacteriales</taxon>
        <taxon>Oscillospiraceae</taxon>
        <taxon>Vescimonas</taxon>
    </lineage>
</organism>
<dbReference type="SMART" id="SM00740">
    <property type="entry name" value="PASTA"/>
    <property type="match status" value="2"/>
</dbReference>
<dbReference type="InterPro" id="IPR012338">
    <property type="entry name" value="Beta-lactam/transpept-like"/>
</dbReference>
<keyword evidence="7" id="KW-1185">Reference proteome</keyword>
<gene>
    <name evidence="6" type="ORF">MM35RIKEN_01000</name>
</gene>
<keyword evidence="4" id="KW-0812">Transmembrane</keyword>
<dbReference type="Gene3D" id="3.40.710.10">
    <property type="entry name" value="DD-peptidase/beta-lactamase superfamily"/>
    <property type="match status" value="1"/>
</dbReference>
<dbReference type="SUPFAM" id="SSF56519">
    <property type="entry name" value="Penicillin binding protein dimerisation domain"/>
    <property type="match status" value="1"/>
</dbReference>
<dbReference type="GO" id="GO:0005886">
    <property type="term" value="C:plasma membrane"/>
    <property type="evidence" value="ECO:0007669"/>
    <property type="project" value="TreeGrafter"/>
</dbReference>
<dbReference type="CDD" id="cd06577">
    <property type="entry name" value="PASTA_pknB"/>
    <property type="match status" value="1"/>
</dbReference>
<evidence type="ECO:0000313" key="6">
    <source>
        <dbReference type="EMBL" id="BCK77908.1"/>
    </source>
</evidence>
<feature type="domain" description="PASTA" evidence="5">
    <location>
        <begin position="617"/>
        <end position="676"/>
    </location>
</feature>
<evidence type="ECO:0000259" key="5">
    <source>
        <dbReference type="PROSITE" id="PS51178"/>
    </source>
</evidence>
<dbReference type="SUPFAM" id="SSF56601">
    <property type="entry name" value="beta-lactamase/transpeptidase-like"/>
    <property type="match status" value="1"/>
</dbReference>
<keyword evidence="3 4" id="KW-0472">Membrane</keyword>
<evidence type="ECO:0000256" key="2">
    <source>
        <dbReference type="ARBA" id="ARBA00007171"/>
    </source>
</evidence>
<dbReference type="Gene3D" id="3.30.10.20">
    <property type="match status" value="2"/>
</dbReference>